<dbReference type="Proteomes" id="UP000020595">
    <property type="component" value="Unassembled WGS sequence"/>
</dbReference>
<comment type="caution">
    <text evidence="1">The sequence shown here is derived from an EMBL/GenBank/DDBJ whole genome shotgun (WGS) entry which is preliminary data.</text>
</comment>
<dbReference type="EMBL" id="JEWH01000055">
    <property type="protein sequence ID" value="EXB04251.1"/>
    <property type="molecule type" value="Genomic_DNA"/>
</dbReference>
<dbReference type="AlphaFoldDB" id="A0A009I0Z8"/>
<organism evidence="1 2">
    <name type="scientific">Acinetobacter baumannii (strain 1295743)</name>
    <dbReference type="NCBI Taxonomy" id="1310613"/>
    <lineage>
        <taxon>Bacteria</taxon>
        <taxon>Pseudomonadati</taxon>
        <taxon>Pseudomonadota</taxon>
        <taxon>Gammaproteobacteria</taxon>
        <taxon>Moraxellales</taxon>
        <taxon>Moraxellaceae</taxon>
        <taxon>Acinetobacter</taxon>
        <taxon>Acinetobacter calcoaceticus/baumannii complex</taxon>
    </lineage>
</organism>
<reference evidence="1 2" key="1">
    <citation type="submission" date="2014-02" db="EMBL/GenBank/DDBJ databases">
        <title>Comparative genomics and transcriptomics to identify genetic mechanisms underlying the emergence of carbapenem resistant Acinetobacter baumannii (CRAb).</title>
        <authorList>
            <person name="Harris A.D."/>
            <person name="Johnson K.J."/>
            <person name="George J."/>
            <person name="Shefchek K."/>
            <person name="Daugherty S.C."/>
            <person name="Parankush S."/>
            <person name="Sadzewicz L."/>
            <person name="Tallon L."/>
            <person name="Sengamalay N."/>
            <person name="Hazen T.H."/>
            <person name="Rasko D.A."/>
        </authorList>
    </citation>
    <scope>NUCLEOTIDE SEQUENCE [LARGE SCALE GENOMIC DNA]</scope>
    <source>
        <strain evidence="1 2">1295743</strain>
    </source>
</reference>
<protein>
    <submittedName>
        <fullName evidence="1">Uncharacterized protein</fullName>
    </submittedName>
</protein>
<gene>
    <name evidence="1" type="ORF">J512_3304</name>
</gene>
<evidence type="ECO:0000313" key="1">
    <source>
        <dbReference type="EMBL" id="EXB04251.1"/>
    </source>
</evidence>
<sequence length="47" mass="5639">MLVKLNNQTTDKHTKNNLILVFYCYFYYNKISTNHLFIFHSPDTILA</sequence>
<evidence type="ECO:0000313" key="2">
    <source>
        <dbReference type="Proteomes" id="UP000020595"/>
    </source>
</evidence>
<accession>A0A009I0Z8</accession>
<proteinExistence type="predicted"/>
<name>A0A009I0Z8_ACIB9</name>
<dbReference type="PATRIC" id="fig|1310613.3.peg.3174"/>